<dbReference type="PATRIC" id="fig|1229783.3.peg.1089"/>
<evidence type="ECO:0000259" key="1">
    <source>
        <dbReference type="PROSITE" id="PS51186"/>
    </source>
</evidence>
<dbReference type="InterPro" id="IPR016181">
    <property type="entry name" value="Acyl_CoA_acyltransferase"/>
</dbReference>
<organism evidence="2 3">
    <name type="scientific">Staphylococcus massiliensis S46</name>
    <dbReference type="NCBI Taxonomy" id="1229783"/>
    <lineage>
        <taxon>Bacteria</taxon>
        <taxon>Bacillati</taxon>
        <taxon>Bacillota</taxon>
        <taxon>Bacilli</taxon>
        <taxon>Bacillales</taxon>
        <taxon>Staphylococcaceae</taxon>
        <taxon>Staphylococcus</taxon>
    </lineage>
</organism>
<keyword evidence="3" id="KW-1185">Reference proteome</keyword>
<dbReference type="Proteomes" id="UP000009885">
    <property type="component" value="Unassembled WGS sequence"/>
</dbReference>
<protein>
    <submittedName>
        <fullName evidence="2">GNAT family acetyltransferase</fullName>
    </submittedName>
</protein>
<accession>K9B489</accession>
<dbReference type="CDD" id="cd04301">
    <property type="entry name" value="NAT_SF"/>
    <property type="match status" value="1"/>
</dbReference>
<dbReference type="Gene3D" id="3.40.630.30">
    <property type="match status" value="1"/>
</dbReference>
<gene>
    <name evidence="2" type="ORF">C273_05390</name>
</gene>
<dbReference type="STRING" id="1229783.C273_05390"/>
<evidence type="ECO:0000313" key="2">
    <source>
        <dbReference type="EMBL" id="EKU48615.1"/>
    </source>
</evidence>
<sequence>MAHKIREININDVEKITGLLSKLHNESEFMLYSPGEYAPSMNDAISNLEHIITSKTDTILVAETPSNELIGYITLITRKLERVLHVTRIYMGVLKAFQNKGIGLHLINECEAWCKANNLTRIELTVVKENTPAIQLYERAGYEVEGELRQSLKINGTFHNELVMSKIL</sequence>
<dbReference type="PROSITE" id="PS51186">
    <property type="entry name" value="GNAT"/>
    <property type="match status" value="1"/>
</dbReference>
<dbReference type="PANTHER" id="PTHR43415:SF3">
    <property type="entry name" value="GNAT-FAMILY ACETYLTRANSFERASE"/>
    <property type="match status" value="1"/>
</dbReference>
<dbReference type="Pfam" id="PF00583">
    <property type="entry name" value="Acetyltransf_1"/>
    <property type="match status" value="1"/>
</dbReference>
<dbReference type="PANTHER" id="PTHR43415">
    <property type="entry name" value="SPERMIDINE N(1)-ACETYLTRANSFERASE"/>
    <property type="match status" value="1"/>
</dbReference>
<dbReference type="GO" id="GO:0016747">
    <property type="term" value="F:acyltransferase activity, transferring groups other than amino-acyl groups"/>
    <property type="evidence" value="ECO:0007669"/>
    <property type="project" value="InterPro"/>
</dbReference>
<dbReference type="RefSeq" id="WP_009383193.1">
    <property type="nucleotide sequence ID" value="NZ_AMSQ01000006.1"/>
</dbReference>
<dbReference type="InterPro" id="IPR000182">
    <property type="entry name" value="GNAT_dom"/>
</dbReference>
<dbReference type="SUPFAM" id="SSF55729">
    <property type="entry name" value="Acyl-CoA N-acyltransferases (Nat)"/>
    <property type="match status" value="1"/>
</dbReference>
<proteinExistence type="predicted"/>
<keyword evidence="2" id="KW-0808">Transferase</keyword>
<dbReference type="EMBL" id="AMSQ01000006">
    <property type="protein sequence ID" value="EKU48615.1"/>
    <property type="molecule type" value="Genomic_DNA"/>
</dbReference>
<evidence type="ECO:0000313" key="3">
    <source>
        <dbReference type="Proteomes" id="UP000009885"/>
    </source>
</evidence>
<dbReference type="eggNOG" id="COG1247">
    <property type="taxonomic scope" value="Bacteria"/>
</dbReference>
<name>K9B489_9STAP</name>
<dbReference type="AlphaFoldDB" id="K9B489"/>
<reference evidence="2 3" key="1">
    <citation type="journal article" date="2013" name="Genome Announc.">
        <title>Genome Sequence of Staphylococcus massiliensis Strain S46, Isolated from the Surface of Healthy Human Skin.</title>
        <authorList>
            <person name="Srivastav R."/>
            <person name="Singh A."/>
            <person name="Jangir P.K."/>
            <person name="Kumari C."/>
            <person name="Muduli S."/>
            <person name="Sharma R."/>
        </authorList>
    </citation>
    <scope>NUCLEOTIDE SEQUENCE [LARGE SCALE GENOMIC DNA]</scope>
    <source>
        <strain evidence="2 3">S46</strain>
    </source>
</reference>
<dbReference type="OrthoDB" id="9773249at2"/>
<comment type="caution">
    <text evidence="2">The sequence shown here is derived from an EMBL/GenBank/DDBJ whole genome shotgun (WGS) entry which is preliminary data.</text>
</comment>
<feature type="domain" description="N-acetyltransferase" evidence="1">
    <location>
        <begin position="3"/>
        <end position="168"/>
    </location>
</feature>